<dbReference type="InterPro" id="IPR055672">
    <property type="entry name" value="DUF7248"/>
</dbReference>
<keyword evidence="3" id="KW-1185">Reference proteome</keyword>
<dbReference type="GeneID" id="26519114"/>
<sequence length="64" mass="7281">MNFYQMQARHDRFRKFVTVVIAIIFVAVIAMFGFMGYVAVEAFDMIKADGLKSVIDTIWNGTGK</sequence>
<name>A0A0B6VP27_9CAUD</name>
<protein>
    <submittedName>
        <fullName evidence="2">Uncharacterized protein</fullName>
    </submittedName>
</protein>
<accession>A0A0B6VP27</accession>
<dbReference type="Pfam" id="PF23906">
    <property type="entry name" value="DUF7248"/>
    <property type="match status" value="1"/>
</dbReference>
<reference evidence="2 3" key="1">
    <citation type="submission" date="2015-02" db="EMBL/GenBank/DDBJ databases">
        <title>Complete genome sequences of Edwardsiella bacteriophages, PEi20 and PEi26.</title>
        <authorList>
            <person name="Yasuike M."/>
            <person name="Nishiki I."/>
            <person name="Iwasaki Y."/>
            <person name="Nakamura Y."/>
            <person name="Fujiwara A."/>
            <person name="Hassan E.S."/>
            <person name="Mahmoud M.M."/>
            <person name="Kawato Y."/>
            <person name="Nagai S."/>
            <person name="Kobayashi T."/>
            <person name="Ototake M."/>
            <person name="Nakai T."/>
        </authorList>
    </citation>
    <scope>NUCLEOTIDE SEQUENCE [LARGE SCALE GENOMIC DNA]</scope>
</reference>
<evidence type="ECO:0000313" key="3">
    <source>
        <dbReference type="Proteomes" id="UP000204657"/>
    </source>
</evidence>
<keyword evidence="1" id="KW-0472">Membrane</keyword>
<dbReference type="Proteomes" id="UP000204657">
    <property type="component" value="Segment"/>
</dbReference>
<evidence type="ECO:0000256" key="1">
    <source>
        <dbReference type="SAM" id="Phobius"/>
    </source>
</evidence>
<dbReference type="EMBL" id="AP014714">
    <property type="protein sequence ID" value="BAQ22943.1"/>
    <property type="molecule type" value="Genomic_DNA"/>
</dbReference>
<evidence type="ECO:0000313" key="2">
    <source>
        <dbReference type="EMBL" id="BAQ22943.1"/>
    </source>
</evidence>
<keyword evidence="1" id="KW-1133">Transmembrane helix</keyword>
<dbReference type="RefSeq" id="YP_009190451.1">
    <property type="nucleotide sequence ID" value="NC_028683.1"/>
</dbReference>
<organism evidence="2 3">
    <name type="scientific">Edwardsiella phage PEi20</name>
    <dbReference type="NCBI Taxonomy" id="1608310"/>
    <lineage>
        <taxon>Viruses</taxon>
        <taxon>Duplodnaviria</taxon>
        <taxon>Heunggongvirae</taxon>
        <taxon>Uroviricota</taxon>
        <taxon>Caudoviricetes</taxon>
        <taxon>Pantevenvirales</taxon>
        <taxon>Straboviridae</taxon>
        <taxon>Tevenvirinae</taxon>
        <taxon>Kanagawavirus</taxon>
        <taxon>Kanagawavirus pei20</taxon>
    </lineage>
</organism>
<dbReference type="KEGG" id="vg:26519114"/>
<feature type="transmembrane region" description="Helical" evidence="1">
    <location>
        <begin position="16"/>
        <end position="40"/>
    </location>
</feature>
<proteinExistence type="predicted"/>
<keyword evidence="1" id="KW-0812">Transmembrane</keyword>